<dbReference type="Gene3D" id="3.90.550.10">
    <property type="entry name" value="Spore Coat Polysaccharide Biosynthesis Protein SpsA, Chain A"/>
    <property type="match status" value="1"/>
</dbReference>
<dbReference type="InterPro" id="IPR029044">
    <property type="entry name" value="Nucleotide-diphossugar_trans"/>
</dbReference>
<keyword evidence="2" id="KW-1185">Reference proteome</keyword>
<proteinExistence type="predicted"/>
<evidence type="ECO:0000313" key="2">
    <source>
        <dbReference type="Proteomes" id="UP000808914"/>
    </source>
</evidence>
<dbReference type="EMBL" id="JAFBER010000039">
    <property type="protein sequence ID" value="MBM7647021.1"/>
    <property type="molecule type" value="Genomic_DNA"/>
</dbReference>
<sequence>MFISKKSVLDEIGLFDEQFGIGNFEDDDLCPRARKKGYELVIALDAFIHHEGHATFKQMDGADLNNILQENHEKANKKWGGDINWHLCQGHNKKRD</sequence>
<dbReference type="RefSeq" id="WP_239549328.1">
    <property type="nucleotide sequence ID" value="NZ_JAFBER010000039.1"/>
</dbReference>
<reference evidence="1 2" key="1">
    <citation type="submission" date="2021-01" db="EMBL/GenBank/DDBJ databases">
        <title>Genomic Encyclopedia of Type Strains, Phase IV (KMG-IV): sequencing the most valuable type-strain genomes for metagenomic binning, comparative biology and taxonomic classification.</title>
        <authorList>
            <person name="Goeker M."/>
        </authorList>
    </citation>
    <scope>NUCLEOTIDE SEQUENCE [LARGE SCALE GENOMIC DNA]</scope>
    <source>
        <strain evidence="1 2">DSM 28236</strain>
    </source>
</reference>
<dbReference type="Proteomes" id="UP000808914">
    <property type="component" value="Unassembled WGS sequence"/>
</dbReference>
<protein>
    <submittedName>
        <fullName evidence="1">GT2 family glycosyltransferase</fullName>
    </submittedName>
</protein>
<evidence type="ECO:0000313" key="1">
    <source>
        <dbReference type="EMBL" id="MBM7647021.1"/>
    </source>
</evidence>
<gene>
    <name evidence="1" type="ORF">JOD45_003256</name>
</gene>
<dbReference type="SUPFAM" id="SSF53448">
    <property type="entry name" value="Nucleotide-diphospho-sugar transferases"/>
    <property type="match status" value="1"/>
</dbReference>
<organism evidence="1 2">
    <name type="scientific">Scopulibacillus daqui</name>
    <dbReference type="NCBI Taxonomy" id="1469162"/>
    <lineage>
        <taxon>Bacteria</taxon>
        <taxon>Bacillati</taxon>
        <taxon>Bacillota</taxon>
        <taxon>Bacilli</taxon>
        <taxon>Bacillales</taxon>
        <taxon>Sporolactobacillaceae</taxon>
        <taxon>Scopulibacillus</taxon>
    </lineage>
</organism>
<comment type="caution">
    <text evidence="1">The sequence shown here is derived from an EMBL/GenBank/DDBJ whole genome shotgun (WGS) entry which is preliminary data.</text>
</comment>
<accession>A0ABS2Q488</accession>
<name>A0ABS2Q488_9BACL</name>